<evidence type="ECO:0000256" key="1">
    <source>
        <dbReference type="SAM" id="MobiDB-lite"/>
    </source>
</evidence>
<sequence length="38" mass="3966">MGNLSSLACCCNSCFGAAQSKASVSSTQSTESYIERPF</sequence>
<dbReference type="EMBL" id="GBRH01258730">
    <property type="protein sequence ID" value="JAD39165.1"/>
    <property type="molecule type" value="Transcribed_RNA"/>
</dbReference>
<reference evidence="2" key="1">
    <citation type="submission" date="2014-09" db="EMBL/GenBank/DDBJ databases">
        <authorList>
            <person name="Magalhaes I.L.F."/>
            <person name="Oliveira U."/>
            <person name="Santos F.R."/>
            <person name="Vidigal T.H.D.A."/>
            <person name="Brescovit A.D."/>
            <person name="Santos A.J."/>
        </authorList>
    </citation>
    <scope>NUCLEOTIDE SEQUENCE</scope>
    <source>
        <tissue evidence="2">Shoot tissue taken approximately 20 cm above the soil surface</tissue>
    </source>
</reference>
<dbReference type="AlphaFoldDB" id="A0A0A8ZQZ7"/>
<evidence type="ECO:0000313" key="2">
    <source>
        <dbReference type="EMBL" id="JAD39165.1"/>
    </source>
</evidence>
<reference evidence="2" key="2">
    <citation type="journal article" date="2015" name="Data Brief">
        <title>Shoot transcriptome of the giant reed, Arundo donax.</title>
        <authorList>
            <person name="Barrero R.A."/>
            <person name="Guerrero F.D."/>
            <person name="Moolhuijzen P."/>
            <person name="Goolsby J.A."/>
            <person name="Tidwell J."/>
            <person name="Bellgard S.E."/>
            <person name="Bellgard M.I."/>
        </authorList>
    </citation>
    <scope>NUCLEOTIDE SEQUENCE</scope>
    <source>
        <tissue evidence="2">Shoot tissue taken approximately 20 cm above the soil surface</tissue>
    </source>
</reference>
<feature type="compositionally biased region" description="Polar residues" evidence="1">
    <location>
        <begin position="20"/>
        <end position="32"/>
    </location>
</feature>
<feature type="region of interest" description="Disordered" evidence="1">
    <location>
        <begin position="19"/>
        <end position="38"/>
    </location>
</feature>
<accession>A0A0A8ZQZ7</accession>
<name>A0A0A8ZQZ7_ARUDO</name>
<protein>
    <submittedName>
        <fullName evidence="2">Uncharacterized protein</fullName>
    </submittedName>
</protein>
<proteinExistence type="predicted"/>
<organism evidence="2">
    <name type="scientific">Arundo donax</name>
    <name type="common">Giant reed</name>
    <name type="synonym">Donax arundinaceus</name>
    <dbReference type="NCBI Taxonomy" id="35708"/>
    <lineage>
        <taxon>Eukaryota</taxon>
        <taxon>Viridiplantae</taxon>
        <taxon>Streptophyta</taxon>
        <taxon>Embryophyta</taxon>
        <taxon>Tracheophyta</taxon>
        <taxon>Spermatophyta</taxon>
        <taxon>Magnoliopsida</taxon>
        <taxon>Liliopsida</taxon>
        <taxon>Poales</taxon>
        <taxon>Poaceae</taxon>
        <taxon>PACMAD clade</taxon>
        <taxon>Arundinoideae</taxon>
        <taxon>Arundineae</taxon>
        <taxon>Arundo</taxon>
    </lineage>
</organism>